<dbReference type="RefSeq" id="WP_111196392.1">
    <property type="nucleotide sequence ID" value="NZ_QKVK01000002.1"/>
</dbReference>
<keyword evidence="3" id="KW-0804">Transcription</keyword>
<dbReference type="PROSITE" id="PS50956">
    <property type="entry name" value="HTH_ASNC_2"/>
    <property type="match status" value="1"/>
</dbReference>
<protein>
    <submittedName>
        <fullName evidence="5">AsnC family transcriptional regulator</fullName>
    </submittedName>
</protein>
<dbReference type="InterPro" id="IPR011991">
    <property type="entry name" value="ArsR-like_HTH"/>
</dbReference>
<keyword evidence="1" id="KW-0805">Transcription regulation</keyword>
<dbReference type="PRINTS" id="PR00033">
    <property type="entry name" value="HTHASNC"/>
</dbReference>
<dbReference type="Gene3D" id="1.10.10.10">
    <property type="entry name" value="Winged helix-like DNA-binding domain superfamily/Winged helix DNA-binding domain"/>
    <property type="match status" value="1"/>
</dbReference>
<dbReference type="PANTHER" id="PTHR30154">
    <property type="entry name" value="LEUCINE-RESPONSIVE REGULATORY PROTEIN"/>
    <property type="match status" value="1"/>
</dbReference>
<sequence length="155" mass="17329">MKSQELDKTDKIILSELQKNAQRPIADLAQKAGLSPSSCHRRVKLLEEAGVIVGYTANLDRAALGLANEFFVEVSLSAQTEEAFEKFEKAVQRVPEILECHLMSGQFDYLLRVAATDATDYERIHRSRISRLPGVQRIQSSLALRTVKGWAGYPI</sequence>
<dbReference type="GO" id="GO:0043200">
    <property type="term" value="P:response to amino acid"/>
    <property type="evidence" value="ECO:0007669"/>
    <property type="project" value="TreeGrafter"/>
</dbReference>
<keyword evidence="2" id="KW-0238">DNA-binding</keyword>
<evidence type="ECO:0000313" key="6">
    <source>
        <dbReference type="Proteomes" id="UP000248795"/>
    </source>
</evidence>
<reference evidence="6" key="1">
    <citation type="submission" date="2018-06" db="EMBL/GenBank/DDBJ databases">
        <title>Aestuariibacter litoralis strain KCTC 52945T.</title>
        <authorList>
            <person name="Li X."/>
            <person name="Salam N."/>
            <person name="Li J.-L."/>
            <person name="Chen Y.-M."/>
            <person name="Yang Z.-W."/>
            <person name="Zhang L.-Y."/>
            <person name="Han M.-X."/>
            <person name="Xiao M."/>
            <person name="Li W.-J."/>
        </authorList>
    </citation>
    <scope>NUCLEOTIDE SEQUENCE [LARGE SCALE GENOMIC DNA]</scope>
    <source>
        <strain evidence="6">KCTC 52945</strain>
    </source>
</reference>
<dbReference type="GO" id="GO:0043565">
    <property type="term" value="F:sequence-specific DNA binding"/>
    <property type="evidence" value="ECO:0007669"/>
    <property type="project" value="InterPro"/>
</dbReference>
<proteinExistence type="predicted"/>
<organism evidence="5 6">
    <name type="scientific">Aestuariivirga litoralis</name>
    <dbReference type="NCBI Taxonomy" id="2650924"/>
    <lineage>
        <taxon>Bacteria</taxon>
        <taxon>Pseudomonadati</taxon>
        <taxon>Pseudomonadota</taxon>
        <taxon>Alphaproteobacteria</taxon>
        <taxon>Hyphomicrobiales</taxon>
        <taxon>Aestuariivirgaceae</taxon>
        <taxon>Aestuariivirga</taxon>
    </lineage>
</organism>
<dbReference type="InterPro" id="IPR036388">
    <property type="entry name" value="WH-like_DNA-bd_sf"/>
</dbReference>
<feature type="domain" description="HTH asnC-type" evidence="4">
    <location>
        <begin position="6"/>
        <end position="67"/>
    </location>
</feature>
<dbReference type="GO" id="GO:0005829">
    <property type="term" value="C:cytosol"/>
    <property type="evidence" value="ECO:0007669"/>
    <property type="project" value="TreeGrafter"/>
</dbReference>
<evidence type="ECO:0000256" key="1">
    <source>
        <dbReference type="ARBA" id="ARBA00023015"/>
    </source>
</evidence>
<dbReference type="InterPro" id="IPR011008">
    <property type="entry name" value="Dimeric_a/b-barrel"/>
</dbReference>
<dbReference type="InterPro" id="IPR019887">
    <property type="entry name" value="Tscrpt_reg_AsnC/Lrp_C"/>
</dbReference>
<dbReference type="SUPFAM" id="SSF46785">
    <property type="entry name" value="Winged helix' DNA-binding domain"/>
    <property type="match status" value="1"/>
</dbReference>
<dbReference type="GO" id="GO:0006355">
    <property type="term" value="P:regulation of DNA-templated transcription"/>
    <property type="evidence" value="ECO:0007669"/>
    <property type="project" value="UniProtKB-ARBA"/>
</dbReference>
<dbReference type="CDD" id="cd00090">
    <property type="entry name" value="HTH_ARSR"/>
    <property type="match status" value="1"/>
</dbReference>
<dbReference type="InterPro" id="IPR019888">
    <property type="entry name" value="Tscrpt_reg_AsnC-like"/>
</dbReference>
<comment type="caution">
    <text evidence="5">The sequence shown here is derived from an EMBL/GenBank/DDBJ whole genome shotgun (WGS) entry which is preliminary data.</text>
</comment>
<dbReference type="EMBL" id="QKVK01000002">
    <property type="protein sequence ID" value="PZF77645.1"/>
    <property type="molecule type" value="Genomic_DNA"/>
</dbReference>
<dbReference type="AlphaFoldDB" id="A0A2W2AQI0"/>
<dbReference type="SMART" id="SM00344">
    <property type="entry name" value="HTH_ASNC"/>
    <property type="match status" value="1"/>
</dbReference>
<evidence type="ECO:0000313" key="5">
    <source>
        <dbReference type="EMBL" id="PZF77645.1"/>
    </source>
</evidence>
<dbReference type="SUPFAM" id="SSF54909">
    <property type="entry name" value="Dimeric alpha+beta barrel"/>
    <property type="match status" value="1"/>
</dbReference>
<dbReference type="Pfam" id="PF13412">
    <property type="entry name" value="HTH_24"/>
    <property type="match status" value="1"/>
</dbReference>
<name>A0A2W2AQI0_9HYPH</name>
<keyword evidence="6" id="KW-1185">Reference proteome</keyword>
<evidence type="ECO:0000259" key="4">
    <source>
        <dbReference type="PROSITE" id="PS50956"/>
    </source>
</evidence>
<evidence type="ECO:0000256" key="3">
    <source>
        <dbReference type="ARBA" id="ARBA00023163"/>
    </source>
</evidence>
<dbReference type="Proteomes" id="UP000248795">
    <property type="component" value="Unassembled WGS sequence"/>
</dbReference>
<dbReference type="Gene3D" id="3.30.70.920">
    <property type="match status" value="1"/>
</dbReference>
<accession>A0A2W2AQI0</accession>
<gene>
    <name evidence="5" type="ORF">DK847_04175</name>
</gene>
<dbReference type="PANTHER" id="PTHR30154:SF34">
    <property type="entry name" value="TRANSCRIPTIONAL REGULATOR AZLB"/>
    <property type="match status" value="1"/>
</dbReference>
<dbReference type="Pfam" id="PF01037">
    <property type="entry name" value="AsnC_trans_reg"/>
    <property type="match status" value="1"/>
</dbReference>
<dbReference type="InterPro" id="IPR036390">
    <property type="entry name" value="WH_DNA-bd_sf"/>
</dbReference>
<dbReference type="InterPro" id="IPR000485">
    <property type="entry name" value="AsnC-type_HTH_dom"/>
</dbReference>
<evidence type="ECO:0000256" key="2">
    <source>
        <dbReference type="ARBA" id="ARBA00023125"/>
    </source>
</evidence>